<dbReference type="NCBIfam" id="NF040565">
    <property type="entry name" value="SCO2521_fam"/>
    <property type="match status" value="1"/>
</dbReference>
<dbReference type="RefSeq" id="WP_345698605.1">
    <property type="nucleotide sequence ID" value="NZ_BAABIS010000001.1"/>
</dbReference>
<dbReference type="InterPro" id="IPR049749">
    <property type="entry name" value="SCO2521-like"/>
</dbReference>
<organism evidence="1 2">
    <name type="scientific">Kitasatospora terrestris</name>
    <dbReference type="NCBI Taxonomy" id="258051"/>
    <lineage>
        <taxon>Bacteria</taxon>
        <taxon>Bacillati</taxon>
        <taxon>Actinomycetota</taxon>
        <taxon>Actinomycetes</taxon>
        <taxon>Kitasatosporales</taxon>
        <taxon>Streptomycetaceae</taxon>
        <taxon>Kitasatospora</taxon>
    </lineage>
</organism>
<sequence>MRPDRPGEGPALLLGEVRTGLLQHSVELPGAATEKMLGLRHGERVRSSQRPNVRAQSPDLLTGVDCPLATTSHRAVRGVGTVLSHAVLTEGRVLQASALARIAAGGDRRRPWGHYLAHPGTVEVIGRGEAAELAAGHLAAAEPGTGLDLGGLTERLLTEVQREAGLDRRAPFRSRRTRLRWTAVRADLAGEEPGGRLTVEDDTLRTLRLTLESVDPVEVAAFCEDLALHDWLLSTLGRLIERSGLGSDPGPGPVQRLRPAVNHLMHLWMPGARVARPLAPLWEGLETRPGFTRQWTASVQRVRDHLALQAVGLTAPTVRGD</sequence>
<gene>
    <name evidence="1" type="ORF">GCM10023235_44360</name>
</gene>
<comment type="caution">
    <text evidence="1">The sequence shown here is derived from an EMBL/GenBank/DDBJ whole genome shotgun (WGS) entry which is preliminary data.</text>
</comment>
<evidence type="ECO:0000313" key="1">
    <source>
        <dbReference type="EMBL" id="GAA4861358.1"/>
    </source>
</evidence>
<protein>
    <submittedName>
        <fullName evidence="1">SCO2521 family protein</fullName>
    </submittedName>
</protein>
<name>A0ABP9DVZ5_9ACTN</name>
<evidence type="ECO:0000313" key="2">
    <source>
        <dbReference type="Proteomes" id="UP001501752"/>
    </source>
</evidence>
<keyword evidence="2" id="KW-1185">Reference proteome</keyword>
<proteinExistence type="predicted"/>
<dbReference type="Proteomes" id="UP001501752">
    <property type="component" value="Unassembled WGS sequence"/>
</dbReference>
<reference evidence="2" key="1">
    <citation type="journal article" date="2019" name="Int. J. Syst. Evol. Microbiol.">
        <title>The Global Catalogue of Microorganisms (GCM) 10K type strain sequencing project: providing services to taxonomists for standard genome sequencing and annotation.</title>
        <authorList>
            <consortium name="The Broad Institute Genomics Platform"/>
            <consortium name="The Broad Institute Genome Sequencing Center for Infectious Disease"/>
            <person name="Wu L."/>
            <person name="Ma J."/>
        </authorList>
    </citation>
    <scope>NUCLEOTIDE SEQUENCE [LARGE SCALE GENOMIC DNA]</scope>
    <source>
        <strain evidence="2">JCM 13006</strain>
    </source>
</reference>
<dbReference type="EMBL" id="BAABIS010000001">
    <property type="protein sequence ID" value="GAA4861358.1"/>
    <property type="molecule type" value="Genomic_DNA"/>
</dbReference>
<accession>A0ABP9DVZ5</accession>